<comment type="caution">
    <text evidence="1">The sequence shown here is derived from an EMBL/GenBank/DDBJ whole genome shotgun (WGS) entry which is preliminary data.</text>
</comment>
<feature type="non-terminal residue" evidence="1">
    <location>
        <position position="52"/>
    </location>
</feature>
<sequence>MNTEDIVEPQQINPENTQEEVETTLIEPIANTYEQIQALCNQLSNQSKPFSN</sequence>
<reference evidence="1 2" key="1">
    <citation type="journal article" date="2015" name="Nature">
        <title>rRNA introns, odd ribosomes, and small enigmatic genomes across a large radiation of phyla.</title>
        <authorList>
            <person name="Brown C.T."/>
            <person name="Hug L.A."/>
            <person name="Thomas B.C."/>
            <person name="Sharon I."/>
            <person name="Castelle C.J."/>
            <person name="Singh A."/>
            <person name="Wilkins M.J."/>
            <person name="Williams K.H."/>
            <person name="Banfield J.F."/>
        </authorList>
    </citation>
    <scope>NUCLEOTIDE SEQUENCE [LARGE SCALE GENOMIC DNA]</scope>
</reference>
<accession>A0A0G0DU56</accession>
<proteinExistence type="predicted"/>
<organism evidence="1 2">
    <name type="scientific">candidate division WS6 bacterium GW2011_GWC1_36_11</name>
    <dbReference type="NCBI Taxonomy" id="1619090"/>
    <lineage>
        <taxon>Bacteria</taxon>
        <taxon>Candidatus Dojkabacteria</taxon>
    </lineage>
</organism>
<evidence type="ECO:0000313" key="2">
    <source>
        <dbReference type="Proteomes" id="UP000034140"/>
    </source>
</evidence>
<evidence type="ECO:0000313" key="1">
    <source>
        <dbReference type="EMBL" id="KKP92571.1"/>
    </source>
</evidence>
<name>A0A0G0DU56_9BACT</name>
<protein>
    <submittedName>
        <fullName evidence="1">Uncharacterized protein</fullName>
    </submittedName>
</protein>
<gene>
    <name evidence="1" type="ORF">UR96_C0010G0039</name>
</gene>
<dbReference type="AlphaFoldDB" id="A0A0G0DU56"/>
<dbReference type="Proteomes" id="UP000034140">
    <property type="component" value="Unassembled WGS sequence"/>
</dbReference>
<dbReference type="EMBL" id="LBRE01000010">
    <property type="protein sequence ID" value="KKP92571.1"/>
    <property type="molecule type" value="Genomic_DNA"/>
</dbReference>